<gene>
    <name evidence="4" type="ORF">SPPG_05109</name>
</gene>
<feature type="compositionally biased region" description="Gly residues" evidence="2">
    <location>
        <begin position="80"/>
        <end position="89"/>
    </location>
</feature>
<sequence>MARQRRSAAPSRPSAQHTQTRPATTAAHAPAAHPPAPAAPAPPAHVPSAAPQQPGIFAQMASTAAGVAVGSAVGHTIGAGLTGMFGGGSSAPAPAEQAPPQQHVQSQHFAQNQTAFAACEPDQKAFLRCLDQNSNDINACQFYLDMLKQCQAASRQTLA</sequence>
<dbReference type="VEuPathDB" id="FungiDB:SPPG_05109"/>
<evidence type="ECO:0000313" key="5">
    <source>
        <dbReference type="Proteomes" id="UP000053201"/>
    </source>
</evidence>
<organism evidence="4 5">
    <name type="scientific">Spizellomyces punctatus (strain DAOM BR117)</name>
    <dbReference type="NCBI Taxonomy" id="645134"/>
    <lineage>
        <taxon>Eukaryota</taxon>
        <taxon>Fungi</taxon>
        <taxon>Fungi incertae sedis</taxon>
        <taxon>Chytridiomycota</taxon>
        <taxon>Chytridiomycota incertae sedis</taxon>
        <taxon>Chytridiomycetes</taxon>
        <taxon>Spizellomycetales</taxon>
        <taxon>Spizellomycetaceae</taxon>
        <taxon>Spizellomyces</taxon>
    </lineage>
</organism>
<keyword evidence="5" id="KW-1185">Reference proteome</keyword>
<dbReference type="Pfam" id="PF06747">
    <property type="entry name" value="CHCH"/>
    <property type="match status" value="1"/>
</dbReference>
<dbReference type="STRING" id="645134.A0A0L0HG10"/>
<proteinExistence type="predicted"/>
<dbReference type="GO" id="GO:0009060">
    <property type="term" value="P:aerobic respiration"/>
    <property type="evidence" value="ECO:0007669"/>
    <property type="project" value="EnsemblFungi"/>
</dbReference>
<dbReference type="GO" id="GO:0005634">
    <property type="term" value="C:nucleus"/>
    <property type="evidence" value="ECO:0007669"/>
    <property type="project" value="TreeGrafter"/>
</dbReference>
<evidence type="ECO:0000256" key="2">
    <source>
        <dbReference type="SAM" id="MobiDB-lite"/>
    </source>
</evidence>
<dbReference type="eggNOG" id="KOG4090">
    <property type="taxonomic scope" value="Eukaryota"/>
</dbReference>
<keyword evidence="1" id="KW-1015">Disulfide bond</keyword>
<feature type="domain" description="CHCH" evidence="3">
    <location>
        <begin position="119"/>
        <end position="152"/>
    </location>
</feature>
<dbReference type="PANTHER" id="PTHR13523">
    <property type="entry name" value="COILED-COIL-HELIX-COILED-COIL-HELIX DOMAIN CONTAINING 2/NUR77"/>
    <property type="match status" value="1"/>
</dbReference>
<feature type="compositionally biased region" description="Pro residues" evidence="2">
    <location>
        <begin position="32"/>
        <end position="45"/>
    </location>
</feature>
<dbReference type="OrthoDB" id="1106148at2759"/>
<evidence type="ECO:0000259" key="3">
    <source>
        <dbReference type="Pfam" id="PF06747"/>
    </source>
</evidence>
<dbReference type="OMA" id="CDADARN"/>
<name>A0A0L0HG10_SPIPD</name>
<feature type="region of interest" description="Disordered" evidence="2">
    <location>
        <begin position="1"/>
        <end position="53"/>
    </location>
</feature>
<feature type="compositionally biased region" description="Low complexity" evidence="2">
    <location>
        <begin position="91"/>
        <end position="102"/>
    </location>
</feature>
<dbReference type="InterPro" id="IPR010625">
    <property type="entry name" value="CHCH"/>
</dbReference>
<dbReference type="GO" id="GO:0007005">
    <property type="term" value="P:mitochondrion organization"/>
    <property type="evidence" value="ECO:0007669"/>
    <property type="project" value="InterPro"/>
</dbReference>
<dbReference type="AlphaFoldDB" id="A0A0L0HG10"/>
<dbReference type="InParanoid" id="A0A0L0HG10"/>
<dbReference type="FunCoup" id="A0A0L0HG10">
    <property type="interactions" value="312"/>
</dbReference>
<dbReference type="RefSeq" id="XP_016607768.1">
    <property type="nucleotide sequence ID" value="XM_016753337.1"/>
</dbReference>
<feature type="region of interest" description="Disordered" evidence="2">
    <location>
        <begin position="80"/>
        <end position="104"/>
    </location>
</feature>
<accession>A0A0L0HG10</accession>
<dbReference type="PANTHER" id="PTHR13523:SF2">
    <property type="entry name" value="COILED-COIL-HELIX-COILED-COIL-HELIX DOMAIN CONTAINING 2, ISOFORM A-RELATED"/>
    <property type="match status" value="1"/>
</dbReference>
<dbReference type="Proteomes" id="UP000053201">
    <property type="component" value="Unassembled WGS sequence"/>
</dbReference>
<dbReference type="InterPro" id="IPR009069">
    <property type="entry name" value="Cys_alpha_HP_mot_SF"/>
</dbReference>
<evidence type="ECO:0000313" key="4">
    <source>
        <dbReference type="EMBL" id="KNC99728.1"/>
    </source>
</evidence>
<reference evidence="4 5" key="1">
    <citation type="submission" date="2009-08" db="EMBL/GenBank/DDBJ databases">
        <title>The Genome Sequence of Spizellomyces punctatus strain DAOM BR117.</title>
        <authorList>
            <consortium name="The Broad Institute Genome Sequencing Platform"/>
            <person name="Russ C."/>
            <person name="Cuomo C."/>
            <person name="Shea T."/>
            <person name="Young S.K."/>
            <person name="Zeng Q."/>
            <person name="Koehrsen M."/>
            <person name="Haas B."/>
            <person name="Borodovsky M."/>
            <person name="Guigo R."/>
            <person name="Alvarado L."/>
            <person name="Berlin A."/>
            <person name="Bochicchio J."/>
            <person name="Borenstein D."/>
            <person name="Chapman S."/>
            <person name="Chen Z."/>
            <person name="Engels R."/>
            <person name="Freedman E."/>
            <person name="Gellesch M."/>
            <person name="Goldberg J."/>
            <person name="Griggs A."/>
            <person name="Gujja S."/>
            <person name="Heiman D."/>
            <person name="Hepburn T."/>
            <person name="Howarth C."/>
            <person name="Jen D."/>
            <person name="Larson L."/>
            <person name="Lewis B."/>
            <person name="Mehta T."/>
            <person name="Park D."/>
            <person name="Pearson M."/>
            <person name="Roberts A."/>
            <person name="Saif S."/>
            <person name="Shenoy N."/>
            <person name="Sisk P."/>
            <person name="Stolte C."/>
            <person name="Sykes S."/>
            <person name="Thomson T."/>
            <person name="Walk T."/>
            <person name="White J."/>
            <person name="Yandava C."/>
            <person name="Burger G."/>
            <person name="Gray M.W."/>
            <person name="Holland P.W.H."/>
            <person name="King N."/>
            <person name="Lang F.B.F."/>
            <person name="Roger A.J."/>
            <person name="Ruiz-Trillo I."/>
            <person name="Lander E."/>
            <person name="Nusbaum C."/>
        </authorList>
    </citation>
    <scope>NUCLEOTIDE SEQUENCE [LARGE SCALE GENOMIC DNA]</scope>
    <source>
        <strain evidence="4 5">DAOM BR117</strain>
    </source>
</reference>
<evidence type="ECO:0000256" key="1">
    <source>
        <dbReference type="ARBA" id="ARBA00023157"/>
    </source>
</evidence>
<dbReference type="GeneID" id="27688511"/>
<dbReference type="GO" id="GO:0005758">
    <property type="term" value="C:mitochondrial intermembrane space"/>
    <property type="evidence" value="ECO:0007669"/>
    <property type="project" value="EnsemblFungi"/>
</dbReference>
<dbReference type="InterPro" id="IPR055304">
    <property type="entry name" value="CHCHD2/10-like"/>
</dbReference>
<protein>
    <recommendedName>
        <fullName evidence="3">CHCH domain-containing protein</fullName>
    </recommendedName>
</protein>
<feature type="compositionally biased region" description="Low complexity" evidence="2">
    <location>
        <begin position="7"/>
        <end position="31"/>
    </location>
</feature>
<dbReference type="EMBL" id="KQ257457">
    <property type="protein sequence ID" value="KNC99728.1"/>
    <property type="molecule type" value="Genomic_DNA"/>
</dbReference>
<dbReference type="SUPFAM" id="SSF47072">
    <property type="entry name" value="Cysteine alpha-hairpin motif"/>
    <property type="match status" value="1"/>
</dbReference>